<dbReference type="InterPro" id="IPR023213">
    <property type="entry name" value="CAT-like_dom_sf"/>
</dbReference>
<protein>
    <submittedName>
        <fullName evidence="3">Peptide synthase</fullName>
    </submittedName>
</protein>
<name>A0ABX1AKR2_9ACTN</name>
<reference evidence="3 4" key="1">
    <citation type="submission" date="2020-03" db="EMBL/GenBank/DDBJ databases">
        <title>Draft genome of Streptomyces sp. ventii, isolated from the Axial Seamount in the Pacific Ocean, and resequencing of the two type strains Streptomyces lonarensis strain NCL 716 and Streptomyces bohaiensis strain 11A07.</title>
        <authorList>
            <person name="Loughran R.M."/>
            <person name="Pfannmuller K.M."/>
            <person name="Wasson B.J."/>
            <person name="Deadmond M.C."/>
            <person name="Paddock B.E."/>
            <person name="Koyack M.J."/>
            <person name="Gallegos D.A."/>
            <person name="Mitchell E.A."/>
            <person name="Ushijima B."/>
            <person name="Saw J.H."/>
            <person name="Mcphail K.L."/>
            <person name="Videau P."/>
        </authorList>
    </citation>
    <scope>NUCLEOTIDE SEQUENCE [LARGE SCALE GENOMIC DNA]</scope>
    <source>
        <strain evidence="4">5675061</strain>
    </source>
</reference>
<evidence type="ECO:0000259" key="2">
    <source>
        <dbReference type="Pfam" id="PF00668"/>
    </source>
</evidence>
<dbReference type="RefSeq" id="WP_167932783.1">
    <property type="nucleotide sequence ID" value="NZ_JAAVJB010000042.1"/>
</dbReference>
<keyword evidence="4" id="KW-1185">Reference proteome</keyword>
<dbReference type="Proteomes" id="UP000746503">
    <property type="component" value="Unassembled WGS sequence"/>
</dbReference>
<gene>
    <name evidence="3" type="ORF">HCJ92_08140</name>
</gene>
<sequence length="457" mass="49229">MTQTKSTATPAPAAGTAPRVPLSLNQQFLRSFDKGPEDGAFGHRHTLVGGWRLRGPVDTARLRAGLDAVVHRHEALRTEIVADDDGGHQVVRPAGPVTLTEVHLPADGDRDTAAEEYLNTVDASVFPVAERPHLRAHLGRFSPEDAVLVLATHHTSTDAWSLQVIARDLLAAYGDPDAAPAEPPVPYREFALAQQSGSGSDPVRRARAYWQSRLGGAPITGLATDRPHEERTPADYGVERFVLGRDLSTGTTARARAVRGTPFMVLAAAYTVLLRERTGAGDVVFPTFSAGRWEERYAHAVGPFFNFLPIRVDTRDCATYGDVLTRTRTACLGAYQHEIPFAHVAEDSPGLLAPFADPGLAVAAFEMLQAPFGADGPAAEGGPSVAEIRRRTLSQRVSSAIPNGALWALDLLADGELVGSLKFDHSRWDRETVVGLLAGFTRHLEITARAPETELPH</sequence>
<evidence type="ECO:0000313" key="3">
    <source>
        <dbReference type="EMBL" id="NJP66261.1"/>
    </source>
</evidence>
<comment type="caution">
    <text evidence="3">The sequence shown here is derived from an EMBL/GenBank/DDBJ whole genome shotgun (WGS) entry which is preliminary data.</text>
</comment>
<proteinExistence type="predicted"/>
<dbReference type="Pfam" id="PF00668">
    <property type="entry name" value="Condensation"/>
    <property type="match status" value="1"/>
</dbReference>
<dbReference type="EMBL" id="JAAVJB010000042">
    <property type="protein sequence ID" value="NJP66261.1"/>
    <property type="molecule type" value="Genomic_DNA"/>
</dbReference>
<dbReference type="InterPro" id="IPR001242">
    <property type="entry name" value="Condensation_dom"/>
</dbReference>
<evidence type="ECO:0000313" key="4">
    <source>
        <dbReference type="Proteomes" id="UP000746503"/>
    </source>
</evidence>
<feature type="region of interest" description="Disordered" evidence="1">
    <location>
        <begin position="1"/>
        <end position="20"/>
    </location>
</feature>
<feature type="compositionally biased region" description="Low complexity" evidence="1">
    <location>
        <begin position="7"/>
        <end position="18"/>
    </location>
</feature>
<dbReference type="PANTHER" id="PTHR45527">
    <property type="entry name" value="NONRIBOSOMAL PEPTIDE SYNTHETASE"/>
    <property type="match status" value="1"/>
</dbReference>
<feature type="domain" description="Condensation" evidence="2">
    <location>
        <begin position="52"/>
        <end position="453"/>
    </location>
</feature>
<evidence type="ECO:0000256" key="1">
    <source>
        <dbReference type="SAM" id="MobiDB-lite"/>
    </source>
</evidence>
<dbReference type="PANTHER" id="PTHR45527:SF1">
    <property type="entry name" value="FATTY ACID SYNTHASE"/>
    <property type="match status" value="1"/>
</dbReference>
<dbReference type="SUPFAM" id="SSF52777">
    <property type="entry name" value="CoA-dependent acyltransferases"/>
    <property type="match status" value="2"/>
</dbReference>
<organism evidence="3 4">
    <name type="scientific">Streptomyces spiramenti</name>
    <dbReference type="NCBI Taxonomy" id="2720606"/>
    <lineage>
        <taxon>Bacteria</taxon>
        <taxon>Bacillati</taxon>
        <taxon>Actinomycetota</taxon>
        <taxon>Actinomycetes</taxon>
        <taxon>Kitasatosporales</taxon>
        <taxon>Streptomycetaceae</taxon>
        <taxon>Streptomyces</taxon>
    </lineage>
</organism>
<dbReference type="Gene3D" id="3.30.559.10">
    <property type="entry name" value="Chloramphenicol acetyltransferase-like domain"/>
    <property type="match status" value="1"/>
</dbReference>
<dbReference type="Gene3D" id="3.30.559.30">
    <property type="entry name" value="Nonribosomal peptide synthetase, condensation domain"/>
    <property type="match status" value="1"/>
</dbReference>
<accession>A0ABX1AKR2</accession>